<organism evidence="2 3">
    <name type="scientific">Candidatus Amesbacteria bacterium GW2011_GWA1_47_20</name>
    <dbReference type="NCBI Taxonomy" id="1618354"/>
    <lineage>
        <taxon>Bacteria</taxon>
        <taxon>Candidatus Amesiibacteriota</taxon>
    </lineage>
</organism>
<dbReference type="AlphaFoldDB" id="A0A0G1SK17"/>
<reference evidence="2 3" key="1">
    <citation type="journal article" date="2015" name="Nature">
        <title>rRNA introns, odd ribosomes, and small enigmatic genomes across a large radiation of phyla.</title>
        <authorList>
            <person name="Brown C.T."/>
            <person name="Hug L.A."/>
            <person name="Thomas B.C."/>
            <person name="Sharon I."/>
            <person name="Castelle C.J."/>
            <person name="Singh A."/>
            <person name="Wilkins M.J."/>
            <person name="Williams K.H."/>
            <person name="Banfield J.F."/>
        </authorList>
    </citation>
    <scope>NUCLEOTIDE SEQUENCE [LARGE SCALE GENOMIC DNA]</scope>
</reference>
<accession>A0A0G1SK17</accession>
<comment type="caution">
    <text evidence="2">The sequence shown here is derived from an EMBL/GenBank/DDBJ whole genome shotgun (WGS) entry which is preliminary data.</text>
</comment>
<gene>
    <name evidence="2" type="ORF">UX92_C0010G0002</name>
</gene>
<dbReference type="Proteomes" id="UP000034565">
    <property type="component" value="Unassembled WGS sequence"/>
</dbReference>
<evidence type="ECO:0000256" key="1">
    <source>
        <dbReference type="SAM" id="Phobius"/>
    </source>
</evidence>
<proteinExistence type="predicted"/>
<sequence length="107" mass="11057">MEPNASSVPSRLRRTAGAVSGIGTTLIIYGGESYLGYAIIDTVRAGFQSPDTLSSTVSALCAIGLIVLVLSDAFANRGENIKAVLLSGVRAGYAINRAVIESQPLNS</sequence>
<keyword evidence="1" id="KW-0472">Membrane</keyword>
<dbReference type="EMBL" id="LCOA01000010">
    <property type="protein sequence ID" value="KKU69761.1"/>
    <property type="molecule type" value="Genomic_DNA"/>
</dbReference>
<feature type="transmembrane region" description="Helical" evidence="1">
    <location>
        <begin position="21"/>
        <end position="40"/>
    </location>
</feature>
<keyword evidence="1" id="KW-1133">Transmembrane helix</keyword>
<protein>
    <submittedName>
        <fullName evidence="2">Uncharacterized protein</fullName>
    </submittedName>
</protein>
<evidence type="ECO:0000313" key="3">
    <source>
        <dbReference type="Proteomes" id="UP000034565"/>
    </source>
</evidence>
<name>A0A0G1SK17_9BACT</name>
<evidence type="ECO:0000313" key="2">
    <source>
        <dbReference type="EMBL" id="KKU69761.1"/>
    </source>
</evidence>
<feature type="transmembrane region" description="Helical" evidence="1">
    <location>
        <begin position="52"/>
        <end position="75"/>
    </location>
</feature>
<keyword evidence="1" id="KW-0812">Transmembrane</keyword>